<evidence type="ECO:0000313" key="2">
    <source>
        <dbReference type="EMBL" id="PUV26824.1"/>
    </source>
</evidence>
<keyword evidence="1" id="KW-0472">Membrane</keyword>
<feature type="transmembrane region" description="Helical" evidence="1">
    <location>
        <begin position="15"/>
        <end position="36"/>
    </location>
</feature>
<dbReference type="Gramene" id="PUV26824">
    <property type="protein sequence ID" value="PUV26824"/>
    <property type="gene ID" value="PAHAL_J026700"/>
</dbReference>
<dbReference type="Proteomes" id="UP000243499">
    <property type="component" value="Unassembled WGS sequence"/>
</dbReference>
<accession>A0A2T7AA38</accession>
<gene>
    <name evidence="2" type="ORF">PAHAL_J026700</name>
</gene>
<keyword evidence="1" id="KW-1133">Transmembrane helix</keyword>
<sequence>MNPSFSKCSDRCSDMWPTLVCFCCAIDAICVIKISIFMVDGKIFAEHTCPYFLSWFSYESVSI</sequence>
<reference evidence="2" key="1">
    <citation type="submission" date="2018-04" db="EMBL/GenBank/DDBJ databases">
        <title>WGS assembly of Panicum hallii.</title>
        <authorList>
            <person name="Lovell J."/>
            <person name="Jenkins J."/>
            <person name="Lowry D."/>
            <person name="Mamidi S."/>
            <person name="Sreedasyam A."/>
            <person name="Weng X."/>
            <person name="Barry K."/>
            <person name="Bonette J."/>
            <person name="Campitelli B."/>
            <person name="Daum C."/>
            <person name="Gordon S."/>
            <person name="Gould B."/>
            <person name="Lipzen A."/>
            <person name="Macqueen A."/>
            <person name="Palacio-Mejia J."/>
            <person name="Plott C."/>
            <person name="Shakirov E."/>
            <person name="Shu S."/>
            <person name="Yoshinaga Y."/>
            <person name="Zane M."/>
            <person name="Rokhsar D."/>
            <person name="Grimwood J."/>
            <person name="Schmutz J."/>
            <person name="Juenger T."/>
        </authorList>
    </citation>
    <scope>NUCLEOTIDE SEQUENCE [LARGE SCALE GENOMIC DNA]</scope>
    <source>
        <strain evidence="2">FIL2</strain>
    </source>
</reference>
<protein>
    <submittedName>
        <fullName evidence="2">Uncharacterized protein</fullName>
    </submittedName>
</protein>
<dbReference type="AlphaFoldDB" id="A0A2T7AA38"/>
<organism evidence="2">
    <name type="scientific">Panicum hallii</name>
    <dbReference type="NCBI Taxonomy" id="206008"/>
    <lineage>
        <taxon>Eukaryota</taxon>
        <taxon>Viridiplantae</taxon>
        <taxon>Streptophyta</taxon>
        <taxon>Embryophyta</taxon>
        <taxon>Tracheophyta</taxon>
        <taxon>Spermatophyta</taxon>
        <taxon>Magnoliopsida</taxon>
        <taxon>Liliopsida</taxon>
        <taxon>Poales</taxon>
        <taxon>Poaceae</taxon>
        <taxon>PACMAD clade</taxon>
        <taxon>Panicoideae</taxon>
        <taxon>Panicodae</taxon>
        <taxon>Paniceae</taxon>
        <taxon>Panicinae</taxon>
        <taxon>Panicum</taxon>
        <taxon>Panicum sect. Panicum</taxon>
    </lineage>
</organism>
<dbReference type="EMBL" id="KZ794296">
    <property type="protein sequence ID" value="PUV26824.1"/>
    <property type="molecule type" value="Genomic_DNA"/>
</dbReference>
<keyword evidence="1" id="KW-0812">Transmembrane</keyword>
<proteinExistence type="predicted"/>
<evidence type="ECO:0000256" key="1">
    <source>
        <dbReference type="SAM" id="Phobius"/>
    </source>
</evidence>
<name>A0A2T7AA38_9POAL</name>